<dbReference type="InterPro" id="IPR026683">
    <property type="entry name" value="TOR_cat"/>
</dbReference>
<dbReference type="GO" id="GO:0106310">
    <property type="term" value="F:protein serine kinase activity"/>
    <property type="evidence" value="ECO:0007669"/>
    <property type="project" value="RHEA"/>
</dbReference>
<keyword evidence="5 11" id="KW-0547">Nucleotide-binding</keyword>
<dbReference type="GO" id="GO:0044877">
    <property type="term" value="F:protein-containing complex binding"/>
    <property type="evidence" value="ECO:0007669"/>
    <property type="project" value="InterPro"/>
</dbReference>
<dbReference type="Proteomes" id="UP000054408">
    <property type="component" value="Unassembled WGS sequence"/>
</dbReference>
<dbReference type="OMA" id="MRQHSAK"/>
<dbReference type="InterPro" id="IPR018936">
    <property type="entry name" value="PI3/4_kinase_CS"/>
</dbReference>
<dbReference type="Pfam" id="PF02260">
    <property type="entry name" value="FATC"/>
    <property type="match status" value="1"/>
</dbReference>
<dbReference type="RefSeq" id="XP_013757331.1">
    <property type="nucleotide sequence ID" value="XM_013901877.1"/>
</dbReference>
<comment type="catalytic activity">
    <reaction evidence="10">
        <text>L-seryl-[protein] + ATP = O-phospho-L-seryl-[protein] + ADP + H(+)</text>
        <dbReference type="Rhea" id="RHEA:17989"/>
        <dbReference type="Rhea" id="RHEA-COMP:9863"/>
        <dbReference type="Rhea" id="RHEA-COMP:11604"/>
        <dbReference type="ChEBI" id="CHEBI:15378"/>
        <dbReference type="ChEBI" id="CHEBI:29999"/>
        <dbReference type="ChEBI" id="CHEBI:30616"/>
        <dbReference type="ChEBI" id="CHEBI:83421"/>
        <dbReference type="ChEBI" id="CHEBI:456216"/>
        <dbReference type="EC" id="2.7.11.1"/>
    </reaction>
</comment>
<evidence type="ECO:0000256" key="1">
    <source>
        <dbReference type="ARBA" id="ARBA00011031"/>
    </source>
</evidence>
<dbReference type="FunFam" id="3.30.1010.10:FF:000006">
    <property type="entry name" value="Serine/threonine-protein kinase TOR"/>
    <property type="match status" value="1"/>
</dbReference>
<dbReference type="GO" id="GO:0031932">
    <property type="term" value="C:TORC2 complex"/>
    <property type="evidence" value="ECO:0007669"/>
    <property type="project" value="TreeGrafter"/>
</dbReference>
<dbReference type="GO" id="GO:0016242">
    <property type="term" value="P:negative regulation of macroautophagy"/>
    <property type="evidence" value="ECO:0007669"/>
    <property type="project" value="TreeGrafter"/>
</dbReference>
<dbReference type="InterPro" id="IPR003152">
    <property type="entry name" value="FATC_dom"/>
</dbReference>
<evidence type="ECO:0000313" key="17">
    <source>
        <dbReference type="Proteomes" id="UP000054408"/>
    </source>
</evidence>
<feature type="region of interest" description="Disordered" evidence="12">
    <location>
        <begin position="821"/>
        <end position="844"/>
    </location>
</feature>
<dbReference type="Gene3D" id="1.25.10.10">
    <property type="entry name" value="Leucine-rich Repeat Variant"/>
    <property type="match status" value="4"/>
</dbReference>
<dbReference type="GO" id="GO:0004674">
    <property type="term" value="F:protein serine/threonine kinase activity"/>
    <property type="evidence" value="ECO:0007669"/>
    <property type="project" value="UniProtKB-KW"/>
</dbReference>
<evidence type="ECO:0000256" key="4">
    <source>
        <dbReference type="ARBA" id="ARBA00022737"/>
    </source>
</evidence>
<evidence type="ECO:0000256" key="10">
    <source>
        <dbReference type="ARBA" id="ARBA00048679"/>
    </source>
</evidence>
<evidence type="ECO:0000256" key="8">
    <source>
        <dbReference type="ARBA" id="ARBA00023306"/>
    </source>
</evidence>
<keyword evidence="17" id="KW-1185">Reference proteome</keyword>
<dbReference type="GO" id="GO:0038202">
    <property type="term" value="P:TORC1 signaling"/>
    <property type="evidence" value="ECO:0007669"/>
    <property type="project" value="TreeGrafter"/>
</dbReference>
<dbReference type="SMART" id="SM01343">
    <property type="entry name" value="FATC"/>
    <property type="match status" value="1"/>
</dbReference>
<dbReference type="SMART" id="SM01345">
    <property type="entry name" value="Rapamycin_bind"/>
    <property type="match status" value="1"/>
</dbReference>
<keyword evidence="6 11" id="KW-0418">Kinase</keyword>
<feature type="domain" description="FAT" evidence="14">
    <location>
        <begin position="1288"/>
        <end position="1887"/>
    </location>
</feature>
<evidence type="ECO:0000259" key="15">
    <source>
        <dbReference type="PROSITE" id="PS51190"/>
    </source>
</evidence>
<evidence type="ECO:0000256" key="3">
    <source>
        <dbReference type="ARBA" id="ARBA00022679"/>
    </source>
</evidence>
<dbReference type="InterPro" id="IPR014009">
    <property type="entry name" value="PIK_FAT"/>
</dbReference>
<comment type="similarity">
    <text evidence="1 11">Belongs to the PI3/PI4-kinase family.</text>
</comment>
<dbReference type="GO" id="GO:0031931">
    <property type="term" value="C:TORC1 complex"/>
    <property type="evidence" value="ECO:0007669"/>
    <property type="project" value="TreeGrafter"/>
</dbReference>
<dbReference type="SUPFAM" id="SSF56112">
    <property type="entry name" value="Protein kinase-like (PK-like)"/>
    <property type="match status" value="1"/>
</dbReference>
<dbReference type="Gene3D" id="3.30.1010.10">
    <property type="entry name" value="Phosphatidylinositol 3-kinase Catalytic Subunit, Chain A, domain 4"/>
    <property type="match status" value="1"/>
</dbReference>
<dbReference type="GO" id="GO:0005886">
    <property type="term" value="C:plasma membrane"/>
    <property type="evidence" value="ECO:0007669"/>
    <property type="project" value="UniProtKB-ARBA"/>
</dbReference>
<evidence type="ECO:0000256" key="5">
    <source>
        <dbReference type="ARBA" id="ARBA00022741"/>
    </source>
</evidence>
<dbReference type="Pfam" id="PF08771">
    <property type="entry name" value="FRB_dom"/>
    <property type="match status" value="1"/>
</dbReference>
<feature type="domain" description="PI3K/PI4K catalytic" evidence="13">
    <location>
        <begin position="2061"/>
        <end position="2375"/>
    </location>
</feature>
<dbReference type="InterPro" id="IPR036738">
    <property type="entry name" value="FRB_sf"/>
</dbReference>
<dbReference type="PROSITE" id="PS00915">
    <property type="entry name" value="PI3_4_KINASE_1"/>
    <property type="match status" value="1"/>
</dbReference>
<dbReference type="InterPro" id="IPR057564">
    <property type="entry name" value="HEAT_ATR"/>
</dbReference>
<dbReference type="Pfam" id="PF11865">
    <property type="entry name" value="mTOR_dom"/>
    <property type="match status" value="1"/>
</dbReference>
<dbReference type="InterPro" id="IPR000403">
    <property type="entry name" value="PI3/4_kinase_cat_dom"/>
</dbReference>
<dbReference type="InterPro" id="IPR036940">
    <property type="entry name" value="PI3/4_kinase_cat_sf"/>
</dbReference>
<feature type="domain" description="FATC" evidence="15">
    <location>
        <begin position="2418"/>
        <end position="2450"/>
    </location>
</feature>
<dbReference type="InterPro" id="IPR011009">
    <property type="entry name" value="Kinase-like_dom_sf"/>
</dbReference>
<dbReference type="InterPro" id="IPR050517">
    <property type="entry name" value="DDR_Repair_Kinase"/>
</dbReference>
<evidence type="ECO:0000256" key="6">
    <source>
        <dbReference type="ARBA" id="ARBA00022777"/>
    </source>
</evidence>
<dbReference type="FunFam" id="1.25.10.10:FF:000371">
    <property type="entry name" value="Serine/threonine-protein kinase TOR"/>
    <property type="match status" value="1"/>
</dbReference>
<dbReference type="SMART" id="SM01346">
    <property type="entry name" value="DUF3385"/>
    <property type="match status" value="1"/>
</dbReference>
<dbReference type="eggNOG" id="KOG0891">
    <property type="taxonomic scope" value="Eukaryota"/>
</dbReference>
<dbReference type="SUPFAM" id="SSF48371">
    <property type="entry name" value="ARM repeat"/>
    <property type="match status" value="2"/>
</dbReference>
<protein>
    <recommendedName>
        <fullName evidence="11">Serine/threonine-protein kinase TOR</fullName>
        <ecNumber evidence="11">2.7.11.1</ecNumber>
    </recommendedName>
</protein>
<dbReference type="GeneID" id="25565372"/>
<reference evidence="16 17" key="1">
    <citation type="submission" date="2010-05" db="EMBL/GenBank/DDBJ databases">
        <title>The Genome Sequence of Thecamonas trahens ATCC 50062.</title>
        <authorList>
            <consortium name="The Broad Institute Genome Sequencing Platform"/>
            <person name="Russ C."/>
            <person name="Cuomo C."/>
            <person name="Shea T."/>
            <person name="Young S.K."/>
            <person name="Zeng Q."/>
            <person name="Koehrsen M."/>
            <person name="Haas B."/>
            <person name="Borodovsky M."/>
            <person name="Guigo R."/>
            <person name="Alvarado L."/>
            <person name="Berlin A."/>
            <person name="Bochicchio J."/>
            <person name="Borenstein D."/>
            <person name="Chapman S."/>
            <person name="Chen Z."/>
            <person name="Freedman E."/>
            <person name="Gellesch M."/>
            <person name="Goldberg J."/>
            <person name="Griggs A."/>
            <person name="Gujja S."/>
            <person name="Heilman E."/>
            <person name="Heiman D."/>
            <person name="Hepburn T."/>
            <person name="Howarth C."/>
            <person name="Jen D."/>
            <person name="Larson L."/>
            <person name="Mehta T."/>
            <person name="Park D."/>
            <person name="Pearson M."/>
            <person name="Roberts A."/>
            <person name="Saif S."/>
            <person name="Shenoy N."/>
            <person name="Sisk P."/>
            <person name="Stolte C."/>
            <person name="Sykes S."/>
            <person name="Thomson T."/>
            <person name="Walk T."/>
            <person name="White J."/>
            <person name="Yandava C."/>
            <person name="Burger G."/>
            <person name="Gray M.W."/>
            <person name="Holland P.W.H."/>
            <person name="King N."/>
            <person name="Lang F.B.F."/>
            <person name="Roger A.J."/>
            <person name="Ruiz-Trillo I."/>
            <person name="Lander E."/>
            <person name="Nusbaum C."/>
        </authorList>
    </citation>
    <scope>NUCLEOTIDE SEQUENCE [LARGE SCALE GENOMIC DNA]</scope>
    <source>
        <strain evidence="16 17">ATCC 50062</strain>
    </source>
</reference>
<dbReference type="GO" id="GO:0005524">
    <property type="term" value="F:ATP binding"/>
    <property type="evidence" value="ECO:0007669"/>
    <property type="project" value="UniProtKB-KW"/>
</dbReference>
<dbReference type="CDD" id="cd05169">
    <property type="entry name" value="PIKKc_TOR"/>
    <property type="match status" value="1"/>
</dbReference>
<evidence type="ECO:0000259" key="13">
    <source>
        <dbReference type="PROSITE" id="PS50290"/>
    </source>
</evidence>
<evidence type="ECO:0000256" key="9">
    <source>
        <dbReference type="ARBA" id="ARBA00047899"/>
    </source>
</evidence>
<evidence type="ECO:0000259" key="14">
    <source>
        <dbReference type="PROSITE" id="PS51189"/>
    </source>
</evidence>
<dbReference type="InterPro" id="IPR009076">
    <property type="entry name" value="FRB_dom"/>
</dbReference>
<dbReference type="PANTHER" id="PTHR11139:SF9">
    <property type="entry name" value="SERINE_THREONINE-PROTEIN KINASE MTOR"/>
    <property type="match status" value="1"/>
</dbReference>
<proteinExistence type="inferred from homology"/>
<evidence type="ECO:0000256" key="12">
    <source>
        <dbReference type="SAM" id="MobiDB-lite"/>
    </source>
</evidence>
<dbReference type="OrthoDB" id="381190at2759"/>
<dbReference type="EC" id="2.7.11.1" evidence="11"/>
<keyword evidence="4" id="KW-0677">Repeat</keyword>
<evidence type="ECO:0000256" key="11">
    <source>
        <dbReference type="RuleBase" id="RU364109"/>
    </source>
</evidence>
<dbReference type="InterPro" id="IPR016024">
    <property type="entry name" value="ARM-type_fold"/>
</dbReference>
<dbReference type="SMART" id="SM00146">
    <property type="entry name" value="PI3Kc"/>
    <property type="match status" value="1"/>
</dbReference>
<dbReference type="Pfam" id="PF02259">
    <property type="entry name" value="FAT"/>
    <property type="match status" value="1"/>
</dbReference>
<dbReference type="EMBL" id="GL349458">
    <property type="protein sequence ID" value="KNC49840.1"/>
    <property type="molecule type" value="Genomic_DNA"/>
</dbReference>
<dbReference type="PANTHER" id="PTHR11139">
    <property type="entry name" value="ATAXIA TELANGIECTASIA MUTATED ATM -RELATED"/>
    <property type="match status" value="1"/>
</dbReference>
<keyword evidence="7 11" id="KW-0067">ATP-binding</keyword>
<evidence type="ECO:0000313" key="16">
    <source>
        <dbReference type="EMBL" id="KNC49840.1"/>
    </source>
</evidence>
<evidence type="ECO:0000256" key="2">
    <source>
        <dbReference type="ARBA" id="ARBA00022527"/>
    </source>
</evidence>
<keyword evidence="3 11" id="KW-0808">Transferase</keyword>
<dbReference type="SUPFAM" id="SSF47212">
    <property type="entry name" value="FKBP12-rapamycin-binding domain of FKBP-rapamycin-associated protein (FRAP)"/>
    <property type="match status" value="1"/>
</dbReference>
<dbReference type="Pfam" id="PF23593">
    <property type="entry name" value="HEAT_ATR"/>
    <property type="match status" value="1"/>
</dbReference>
<comment type="catalytic activity">
    <reaction evidence="9 11">
        <text>L-threonyl-[protein] + ATP = O-phospho-L-threonyl-[protein] + ADP + H(+)</text>
        <dbReference type="Rhea" id="RHEA:46608"/>
        <dbReference type="Rhea" id="RHEA-COMP:11060"/>
        <dbReference type="Rhea" id="RHEA-COMP:11605"/>
        <dbReference type="ChEBI" id="CHEBI:15378"/>
        <dbReference type="ChEBI" id="CHEBI:30013"/>
        <dbReference type="ChEBI" id="CHEBI:30616"/>
        <dbReference type="ChEBI" id="CHEBI:61977"/>
        <dbReference type="ChEBI" id="CHEBI:456216"/>
        <dbReference type="EC" id="2.7.11.1"/>
    </reaction>
</comment>
<dbReference type="InterPro" id="IPR011989">
    <property type="entry name" value="ARM-like"/>
</dbReference>
<dbReference type="Gene3D" id="1.20.120.150">
    <property type="entry name" value="FKBP12-rapamycin binding domain"/>
    <property type="match status" value="1"/>
</dbReference>
<name>A0A0L0DC75_THETB</name>
<dbReference type="GO" id="GO:0005737">
    <property type="term" value="C:cytoplasm"/>
    <property type="evidence" value="ECO:0007669"/>
    <property type="project" value="TreeGrafter"/>
</dbReference>
<dbReference type="PROSITE" id="PS51189">
    <property type="entry name" value="FAT"/>
    <property type="match status" value="1"/>
</dbReference>
<dbReference type="FunFam" id="1.10.1070.11:FF:000029">
    <property type="entry name" value="Serine/threonine-protein kinase TOR"/>
    <property type="match status" value="1"/>
</dbReference>
<dbReference type="STRING" id="461836.A0A0L0DC75"/>
<dbReference type="Gene3D" id="1.10.1070.11">
    <property type="entry name" value="Phosphatidylinositol 3-/4-kinase, catalytic domain"/>
    <property type="match status" value="1"/>
</dbReference>
<dbReference type="PROSITE" id="PS50290">
    <property type="entry name" value="PI3_4_KINASE_3"/>
    <property type="match status" value="1"/>
</dbReference>
<sequence length="2450" mass="269091">MSSSMLDSLHGIAQLLRTKNDVVTQQKGAAALQSLVVSVVRESPSDLRTRFMNELRNVIHDLVNSASVDENKGGVLAIAVLVDVDTHDNATKIARFANYLKNVLPCSDPSVMEMAAKTLGRLAQVGGTLSADIVEFEVSRAFDWLSGNDRNESRRLAAVLLLRELSIMAPTLFYVHVASFFDLFSIPVSDPKLAVRKVAVEALASCLRLISSRQAALKADWLSRLFDEAMRALTSPSPDAIHGALLTLSVLLDMAPEFMDSVLDDVAVILSFQSHKNRDIRRSLLIIIPKIAAFRSEEFIAVHLKHAMADMLGVLKSARDDRDVAFVAVGEIARVVKSNIAPFLDAIFKAISDSLSAKKSSKTYSLASLDCVAMLAEAMGPPLAKRLAALLDTMFLSGLSQRLVDSLAPIAAHLPELLSPIQTRLLDMLSLVLKGVPYSAPGSTGSSSSATAATSSAPASGISPLSANPALAATIAAQGGASNPELLALALETLGQFNFEGHILSELVRFCVVDFLEHSEPLIRRQAALTCCALLVEPDTPAPTSGHESIVVAEVLEKLIVVGIADPDPSIREAVLASLDDRFDYHLAQAEVLRSLFIALKDEVFAIRELAIKLVGRLTMRNPAYVMPALRKTLIQLLTELEYSGEATNKEESAQLLAQLIASSHRLIKPYVSSVIRALLPKLTDKSAGMLVGTYVLSALGELAVVAGEAMLQYTPALLPLIIETLYDQSSLLRRKVAMRTLGQLCQSTGYVVAPYVRFPALLNILLGALSSESSAEIRSEIMKVLGIIGALDPYRHKLIQQPAGGSGALADVAEAGSEPLTDAGAAVPDNSGTRATRARRETVAPTGPDLQSLALLPPADANASLDEYHARVAITALIAVLSDPTLAKHHKLVVSTVMQIFTSLGMRAAPFLPQIMPPMLQVMRGCDPSLREALFQHMSSIVVIVKHHIREYLDELFDLILEFWDSGLLIQIISLVEEISTALADEFKVYLPKLIPHLLRILHADVSEAGLPRRKALAALETFGTNLDDYLHLVVPAVVRMTEQVEAPLVVRVQALQALGRLCRKLNFSEYASRIILPLARILASGSPDLVREVMETLCALVVHLGSDFAVFIPMINKALHAQGLAHPRYEALVSKLLKGDLRAEQDDDEVEADEVEAGSDDAIARLPVNEQVLQKAWEASQRTTKEDWLEWIRKFSVQLLKSSSSPSLRACWALAQVYPPLAKHLFNAAFLSCWTELFDQYRTALTRSLQTALCSDTIPAEILQQLLNLAEFMEHNDQALSIPIETLGRLAEKCRAYAKALHYKEIEFQHAPEETIEALISINNQLGQPEAAEGILLYARINHGVVLKSSWYEKLHRWEDALAAYDEAEADVSDISPDMSVQVASATLDPHLGRMRCLSALGEWESLAALASSAWDRLPPTLHGDVAPMAAAAAWNLSDWSEMATYVDAMDAATVPGAFYRAVLALHSDAYAEAQSYVDKARELLDTELTALVSESYDRAYPVMVQVMQLAEMEEVIAYKLADDEQQRLIRKMWAARLDGCQRSIDIWQRVLAVRSIVLQPNDDMATWLNFAELCRESGRMRLSYKSITALLDETPPMLGTALGAVASDPVAPRPLPDVLASAPPPVVFAYIKHVWEQKPEGAAVSLYELSPFASAAFASSFASGTVAGDTAAGSGALTVAPHKILALRYLQDMLASGMAECEPRLMARASVKLGEWLLATHTGPTSDGSLEAILAAFEAGTEHDPSWYDGWHSWARINLAAVQHLAVDDASPRDEDALDPYLVASLRGFFQSLALGSAGSMLQDALRVLTLWFKYGHRSSVESALFEGFGLVSVDTWLCVIPQLIARIHASNERVRKTVIELLTQVGKAHPQALVYPLTVASKSQSAARRKSALLIVNSIKNHSPNLIEQAEMVADELIRVAILWYEMWHEALEEASRLFFGDGDVDGMFAALDELHQSLDAGATTLREVSFQQAYGRDLREAAKWCERYKASRKANDLNQAWDLYYRVFRRIDKQLAEMKCLEMKYVSPLLDSARDLELPVPGTYGANTAMVRIARFGSELRIIASKQRPRKISILGSDGVRYEYLLKGHEDLRQDERVMQLFGLVNTLLQNDPETARKHLGIIRYEIIPLSPYSGLLGWVPDTDTLHALVQEYREMRGIPLNQEHRHMLQLSPARYETLTLMQKVEVFLAALDGSSGDDLYKMLWLKSPSSEAWLERRTNYTRSLAVMSMVGYILGLGDRHPSNLMIDRRSGKVVHIDWGDCFEVAMLRDKFPEKVPFRLTRMLRKAMEVSMIEGNYRFTCESVMHVLRLNKDALMSVLEAFVHDPLINWRLLEDKTVADGAPGAGADGEPADGVGSPPVFAEGVPGARRKVVDESALAEVSTTAEPELNEKAVQIINRISSKLSGRDFDENETLSVEAQVDKLIRQATSLENLASLYLGWCAWY</sequence>
<dbReference type="Pfam" id="PF00454">
    <property type="entry name" value="PI3_PI4_kinase"/>
    <property type="match status" value="1"/>
</dbReference>
<dbReference type="InterPro" id="IPR024585">
    <property type="entry name" value="mTOR_dom"/>
</dbReference>
<dbReference type="GO" id="GO:0005634">
    <property type="term" value="C:nucleus"/>
    <property type="evidence" value="ECO:0007669"/>
    <property type="project" value="TreeGrafter"/>
</dbReference>
<keyword evidence="8" id="KW-0131">Cell cycle</keyword>
<dbReference type="PROSITE" id="PS51190">
    <property type="entry name" value="FATC"/>
    <property type="match status" value="1"/>
</dbReference>
<evidence type="ECO:0000256" key="7">
    <source>
        <dbReference type="ARBA" id="ARBA00022840"/>
    </source>
</evidence>
<dbReference type="PROSITE" id="PS00916">
    <property type="entry name" value="PI3_4_KINASE_2"/>
    <property type="match status" value="1"/>
</dbReference>
<organism evidence="16 17">
    <name type="scientific">Thecamonas trahens ATCC 50062</name>
    <dbReference type="NCBI Taxonomy" id="461836"/>
    <lineage>
        <taxon>Eukaryota</taxon>
        <taxon>Apusozoa</taxon>
        <taxon>Apusomonadida</taxon>
        <taxon>Apusomonadidae</taxon>
        <taxon>Thecamonas</taxon>
    </lineage>
</organism>
<keyword evidence="2 11" id="KW-0723">Serine/threonine-protein kinase</keyword>
<dbReference type="InterPro" id="IPR003151">
    <property type="entry name" value="PIK-rel_kinase_FAT"/>
</dbReference>
<gene>
    <name evidence="16" type="ORF">AMSG_06124</name>
</gene>
<accession>A0A0L0DC75</accession>
<dbReference type="FunFam" id="1.20.120.150:FF:000001">
    <property type="entry name" value="Serine/threonine-protein kinase TOR"/>
    <property type="match status" value="1"/>
</dbReference>